<keyword evidence="3 6" id="KW-0812">Transmembrane</keyword>
<feature type="transmembrane region" description="Helical" evidence="6">
    <location>
        <begin position="293"/>
        <end position="312"/>
    </location>
</feature>
<feature type="transmembrane region" description="Helical" evidence="6">
    <location>
        <begin position="259"/>
        <end position="277"/>
    </location>
</feature>
<feature type="transmembrane region" description="Helical" evidence="6">
    <location>
        <begin position="348"/>
        <end position="368"/>
    </location>
</feature>
<gene>
    <name evidence="7" type="ORF">BWX42_09685</name>
</gene>
<evidence type="ECO:0000313" key="8">
    <source>
        <dbReference type="Proteomes" id="UP000190409"/>
    </source>
</evidence>
<dbReference type="InterPro" id="IPR051679">
    <property type="entry name" value="DASS-Related_Transporters"/>
</dbReference>
<feature type="transmembrane region" description="Helical" evidence="6">
    <location>
        <begin position="143"/>
        <end position="166"/>
    </location>
</feature>
<protein>
    <submittedName>
        <fullName evidence="7">Arginine:ornithine antiporter</fullName>
    </submittedName>
</protein>
<feature type="transmembrane region" description="Helical" evidence="6">
    <location>
        <begin position="389"/>
        <end position="409"/>
    </location>
</feature>
<feature type="transmembrane region" description="Helical" evidence="6">
    <location>
        <begin position="450"/>
        <end position="469"/>
    </location>
</feature>
<proteinExistence type="predicted"/>
<evidence type="ECO:0000256" key="2">
    <source>
        <dbReference type="ARBA" id="ARBA00022475"/>
    </source>
</evidence>
<feature type="transmembrane region" description="Helical" evidence="6">
    <location>
        <begin position="116"/>
        <end position="137"/>
    </location>
</feature>
<evidence type="ECO:0000313" key="7">
    <source>
        <dbReference type="EMBL" id="OOL81924.1"/>
    </source>
</evidence>
<feature type="transmembrane region" description="Helical" evidence="6">
    <location>
        <begin position="12"/>
        <end position="30"/>
    </location>
</feature>
<keyword evidence="2" id="KW-1003">Cell membrane</keyword>
<feature type="transmembrane region" description="Helical" evidence="6">
    <location>
        <begin position="198"/>
        <end position="216"/>
    </location>
</feature>
<evidence type="ECO:0000256" key="5">
    <source>
        <dbReference type="ARBA" id="ARBA00023136"/>
    </source>
</evidence>
<dbReference type="PANTHER" id="PTHR43652:SF6">
    <property type="entry name" value="ARGININE REPRESSOR"/>
    <property type="match status" value="1"/>
</dbReference>
<evidence type="ECO:0000256" key="6">
    <source>
        <dbReference type="SAM" id="Phobius"/>
    </source>
</evidence>
<sequence length="498" mass="53672">MSEEKKKKSLNTFTLLFIIIAIVAAMTWIVPAGQYELTEAGEIIPGTYHTVEQNPQGLWQILTAPIRGMVGTDNTDGAIGVSLFILVIGGFLNVVTKTGAIDTGINSIIKNNEGNMTKLIWILMAIFALGGSTYGMSEETIPFYALLIPLMLKVGMDTVTAVAIVLVGSGLGVLSSTVNPFATGIAADMAGIGLGEGFVLRLIFLVVTYIIGATYVSRYAKKVQEDDRNSVMYDQLEEHRNHFKSDNEDSELTKKQKGVLILFIASFVIMILGLIPWDEFSESMDFFVRFNDWLVGVPFLGNFIGSAALPLGHWYLEEITMLFLVMSVIVGVYYNFSQDEIVDYFIDGTADLMSVALIVAVARGIQVVMNDGQITATILHMGEVGLSGLSEGIFITLVYLFFLPMTFLIASTSGLAAATMGIMGPLGDIAGVSPSLIVTTFQASSGLLNLVNPTFGVVMGALAIGKLGFGTWVKFIWKLILIIFVVSLALLVGAAILT</sequence>
<feature type="transmembrane region" description="Helical" evidence="6">
    <location>
        <begin position="475"/>
        <end position="497"/>
    </location>
</feature>
<dbReference type="Proteomes" id="UP000190409">
    <property type="component" value="Unassembled WGS sequence"/>
</dbReference>
<feature type="transmembrane region" description="Helical" evidence="6">
    <location>
        <begin position="173"/>
        <end position="192"/>
    </location>
</feature>
<reference evidence="7 8" key="1">
    <citation type="submission" date="2017-01" db="EMBL/GenBank/DDBJ databases">
        <title>Complete Genome Sequence of Dolosigranulum pigrum isolated from a Patient with interstitial lung disease.</title>
        <authorList>
            <person name="Mukhopadhyay R."/>
            <person name="Joaquin J."/>
            <person name="Hogue R."/>
            <person name="Fitzgerald S."/>
            <person name="Jospin G."/>
            <person name="Eisen J.A."/>
            <person name="Chaturvedi V."/>
        </authorList>
    </citation>
    <scope>NUCLEOTIDE SEQUENCE [LARGE SCALE GENOMIC DNA]</scope>
    <source>
        <strain evidence="7 8">15S00348</strain>
    </source>
</reference>
<feature type="transmembrane region" description="Helical" evidence="6">
    <location>
        <begin position="77"/>
        <end position="95"/>
    </location>
</feature>
<evidence type="ECO:0000256" key="4">
    <source>
        <dbReference type="ARBA" id="ARBA00022989"/>
    </source>
</evidence>
<comment type="subcellular location">
    <subcellularLocation>
        <location evidence="1">Cell membrane</location>
        <topology evidence="1">Multi-pass membrane protein</topology>
    </subcellularLocation>
</comment>
<keyword evidence="4 6" id="KW-1133">Transmembrane helix</keyword>
<feature type="transmembrane region" description="Helical" evidence="6">
    <location>
        <begin position="415"/>
        <end position="438"/>
    </location>
</feature>
<accession>A0A1S8KQB2</accession>
<dbReference type="InterPro" id="IPR018385">
    <property type="entry name" value="C4_dicarb_anaerob_car-like"/>
</dbReference>
<comment type="caution">
    <text evidence="7">The sequence shown here is derived from an EMBL/GenBank/DDBJ whole genome shotgun (WGS) entry which is preliminary data.</text>
</comment>
<dbReference type="PANTHER" id="PTHR43652">
    <property type="entry name" value="BASIC AMINO ACID ANTIPORTER YFCC-RELATED"/>
    <property type="match status" value="1"/>
</dbReference>
<dbReference type="AlphaFoldDB" id="A0A1S8KQB2"/>
<dbReference type="Pfam" id="PF03606">
    <property type="entry name" value="DcuC"/>
    <property type="match status" value="1"/>
</dbReference>
<dbReference type="GO" id="GO:0005886">
    <property type="term" value="C:plasma membrane"/>
    <property type="evidence" value="ECO:0007669"/>
    <property type="project" value="UniProtKB-SubCell"/>
</dbReference>
<evidence type="ECO:0000256" key="1">
    <source>
        <dbReference type="ARBA" id="ARBA00004651"/>
    </source>
</evidence>
<feature type="transmembrane region" description="Helical" evidence="6">
    <location>
        <begin position="319"/>
        <end position="336"/>
    </location>
</feature>
<evidence type="ECO:0000256" key="3">
    <source>
        <dbReference type="ARBA" id="ARBA00022692"/>
    </source>
</evidence>
<name>A0A1S8KQB2_9LACT</name>
<dbReference type="EMBL" id="MUYF01000003">
    <property type="protein sequence ID" value="OOL81924.1"/>
    <property type="molecule type" value="Genomic_DNA"/>
</dbReference>
<organism evidence="7 8">
    <name type="scientific">Dolosigranulum pigrum</name>
    <dbReference type="NCBI Taxonomy" id="29394"/>
    <lineage>
        <taxon>Bacteria</taxon>
        <taxon>Bacillati</taxon>
        <taxon>Bacillota</taxon>
        <taxon>Bacilli</taxon>
        <taxon>Lactobacillales</taxon>
        <taxon>Carnobacteriaceae</taxon>
        <taxon>Dolosigranulum</taxon>
    </lineage>
</organism>
<keyword evidence="5 6" id="KW-0472">Membrane</keyword>